<dbReference type="PROSITE" id="PS01124">
    <property type="entry name" value="HTH_ARAC_FAMILY_2"/>
    <property type="match status" value="1"/>
</dbReference>
<dbReference type="SUPFAM" id="SSF46689">
    <property type="entry name" value="Homeodomain-like"/>
    <property type="match status" value="2"/>
</dbReference>
<dbReference type="Proteomes" id="UP000009309">
    <property type="component" value="Unassembled WGS sequence"/>
</dbReference>
<dbReference type="InterPro" id="IPR037923">
    <property type="entry name" value="HTH-like"/>
</dbReference>
<dbReference type="InterPro" id="IPR009057">
    <property type="entry name" value="Homeodomain-like_sf"/>
</dbReference>
<organism evidence="5 6">
    <name type="scientific">Fibrisoma limi BUZ 3</name>
    <dbReference type="NCBI Taxonomy" id="1185876"/>
    <lineage>
        <taxon>Bacteria</taxon>
        <taxon>Pseudomonadati</taxon>
        <taxon>Bacteroidota</taxon>
        <taxon>Cytophagia</taxon>
        <taxon>Cytophagales</taxon>
        <taxon>Spirosomataceae</taxon>
        <taxon>Fibrisoma</taxon>
    </lineage>
</organism>
<gene>
    <name evidence="5" type="ORF">BN8_04052</name>
</gene>
<dbReference type="Pfam" id="PF02311">
    <property type="entry name" value="AraC_binding"/>
    <property type="match status" value="1"/>
</dbReference>
<dbReference type="InterPro" id="IPR003313">
    <property type="entry name" value="AraC-bd"/>
</dbReference>
<dbReference type="AlphaFoldDB" id="I2GLR4"/>
<dbReference type="EMBL" id="CAIT01000007">
    <property type="protein sequence ID" value="CCH54840.1"/>
    <property type="molecule type" value="Genomic_DNA"/>
</dbReference>
<feature type="domain" description="HTH araC/xylS-type" evidence="4">
    <location>
        <begin position="176"/>
        <end position="276"/>
    </location>
</feature>
<keyword evidence="1" id="KW-0805">Transcription regulation</keyword>
<protein>
    <submittedName>
        <fullName evidence="5">Transcriptional regulator, AraC family</fullName>
    </submittedName>
</protein>
<dbReference type="Pfam" id="PF12833">
    <property type="entry name" value="HTH_18"/>
    <property type="match status" value="1"/>
</dbReference>
<accession>I2GLR4</accession>
<dbReference type="OrthoDB" id="2569619at2"/>
<dbReference type="SMART" id="SM00342">
    <property type="entry name" value="HTH_ARAC"/>
    <property type="match status" value="1"/>
</dbReference>
<evidence type="ECO:0000313" key="6">
    <source>
        <dbReference type="Proteomes" id="UP000009309"/>
    </source>
</evidence>
<dbReference type="eggNOG" id="COG4977">
    <property type="taxonomic scope" value="Bacteria"/>
</dbReference>
<dbReference type="PANTHER" id="PTHR43280:SF2">
    <property type="entry name" value="HTH-TYPE TRANSCRIPTIONAL REGULATOR EXSA"/>
    <property type="match status" value="1"/>
</dbReference>
<dbReference type="PANTHER" id="PTHR43280">
    <property type="entry name" value="ARAC-FAMILY TRANSCRIPTIONAL REGULATOR"/>
    <property type="match status" value="1"/>
</dbReference>
<dbReference type="STRING" id="1185876.BN8_04052"/>
<dbReference type="GO" id="GO:0043565">
    <property type="term" value="F:sequence-specific DNA binding"/>
    <property type="evidence" value="ECO:0007669"/>
    <property type="project" value="InterPro"/>
</dbReference>
<name>I2GLR4_9BACT</name>
<evidence type="ECO:0000256" key="3">
    <source>
        <dbReference type="ARBA" id="ARBA00023163"/>
    </source>
</evidence>
<keyword evidence="3" id="KW-0804">Transcription</keyword>
<keyword evidence="6" id="KW-1185">Reference proteome</keyword>
<dbReference type="InterPro" id="IPR018060">
    <property type="entry name" value="HTH_AraC"/>
</dbReference>
<evidence type="ECO:0000256" key="2">
    <source>
        <dbReference type="ARBA" id="ARBA00023125"/>
    </source>
</evidence>
<reference evidence="5 6" key="1">
    <citation type="journal article" date="2012" name="J. Bacteriol.">
        <title>Genome Sequence of the Filamentous Bacterium Fibrisoma limi BUZ 3T.</title>
        <authorList>
            <person name="Filippini M."/>
            <person name="Qi W."/>
            <person name="Jaenicke S."/>
            <person name="Goesmann A."/>
            <person name="Smits T.H."/>
            <person name="Bagheri H.C."/>
        </authorList>
    </citation>
    <scope>NUCLEOTIDE SEQUENCE [LARGE SCALE GENOMIC DNA]</scope>
    <source>
        <strain evidence="6">BUZ 3T</strain>
    </source>
</reference>
<evidence type="ECO:0000256" key="1">
    <source>
        <dbReference type="ARBA" id="ARBA00023015"/>
    </source>
</evidence>
<dbReference type="GO" id="GO:0003700">
    <property type="term" value="F:DNA-binding transcription factor activity"/>
    <property type="evidence" value="ECO:0007669"/>
    <property type="project" value="InterPro"/>
</dbReference>
<dbReference type="Gene3D" id="2.60.120.10">
    <property type="entry name" value="Jelly Rolls"/>
    <property type="match status" value="1"/>
</dbReference>
<proteinExistence type="predicted"/>
<dbReference type="Gene3D" id="1.10.10.60">
    <property type="entry name" value="Homeodomain-like"/>
    <property type="match status" value="2"/>
</dbReference>
<dbReference type="InterPro" id="IPR018062">
    <property type="entry name" value="HTH_AraC-typ_CS"/>
</dbReference>
<dbReference type="InterPro" id="IPR014710">
    <property type="entry name" value="RmlC-like_jellyroll"/>
</dbReference>
<sequence length="285" mass="32620">MKRLVQFDPLLIQQLEMTQWTVPIHTHDFYELIIIRQGVGFHTINGNRFSYSAGDVFLLGPSDNHLFSIEQKSQLCLITFTDAYLEGLINIHKTVWQRMRSVSLHTMQGLTGSLITNPGDHQNLNLLLAIILTEQNQHSSVMASLMGALLNLIERQLTPVQLKELPLPKASNDLVQGIIAHICQYITEPDQLRIEQLGDIFHYSPGHLSVLFKQQVGTSLQQYIMQYKLGLVEKRLRLSTQTISQIADEFGFTDICHLNKLFKRYYRQAPLGYRRDTTSFPLTAN</sequence>
<keyword evidence="2" id="KW-0238">DNA-binding</keyword>
<dbReference type="RefSeq" id="WP_009283416.1">
    <property type="nucleotide sequence ID" value="NZ_CAIT01000007.1"/>
</dbReference>
<evidence type="ECO:0000259" key="4">
    <source>
        <dbReference type="PROSITE" id="PS01124"/>
    </source>
</evidence>
<dbReference type="PROSITE" id="PS00041">
    <property type="entry name" value="HTH_ARAC_FAMILY_1"/>
    <property type="match status" value="1"/>
</dbReference>
<evidence type="ECO:0000313" key="5">
    <source>
        <dbReference type="EMBL" id="CCH54840.1"/>
    </source>
</evidence>
<dbReference type="SUPFAM" id="SSF51215">
    <property type="entry name" value="Regulatory protein AraC"/>
    <property type="match status" value="1"/>
</dbReference>
<comment type="caution">
    <text evidence="5">The sequence shown here is derived from an EMBL/GenBank/DDBJ whole genome shotgun (WGS) entry which is preliminary data.</text>
</comment>